<sequence length="482" mass="51982">MESELYRLFYPRGIAVVGASKNPSKIGHIVLKNILDGGYKGRVYPVNPTAESVLGLPCYPSVSSINGEVDVVIVSVPADKTIEVAEDAGRAGAQFLVVLSSGFKEVGNKELEERLVQVARKNGMRVLGPNIFGYVYTPAKLNASFGPPNLLPGKIAFITQSGALGIALMGYSIVEEIGVSSVVSVGNKADIDDADLLSFFLNDPNTQAVIMYIEGISDGRKFLDIASEFSARKPIITIKAGRTEFGAKAAASHTGSLSSGPILWEGVLRQVGALQVKDVQTAFDYARIFERNIKLPGPNVLVITNGGGAGVQATDTLAERGIRLSEPPKDYVDYLRTFLPPFASTRNPVDITGGASDEYYYLALRKALEHEEIHSILVLYCQTMTTNPIKTAEAIIKAVQETDIKKPVVAGFVGGPESKEAISYLSRAGIPAYPTPERAAEALSAIYLYSKRRSVVETRLAYLKTLYGKSQRLVETKIIGEK</sequence>
<evidence type="ECO:0000259" key="1">
    <source>
        <dbReference type="SMART" id="SM00881"/>
    </source>
</evidence>
<dbReference type="InterPro" id="IPR032875">
    <property type="entry name" value="Succ_CoA_lig_flav_dom"/>
</dbReference>
<dbReference type="SUPFAM" id="SSF52210">
    <property type="entry name" value="Succinyl-CoA synthetase domains"/>
    <property type="match status" value="2"/>
</dbReference>
<dbReference type="Pfam" id="PF13607">
    <property type="entry name" value="Succ_CoA_lig"/>
    <property type="match status" value="1"/>
</dbReference>
<dbReference type="PANTHER" id="PTHR42793">
    <property type="entry name" value="COA BINDING DOMAIN CONTAINING PROTEIN"/>
    <property type="match status" value="1"/>
</dbReference>
<dbReference type="RefSeq" id="WP_052886942.1">
    <property type="nucleotide sequence ID" value="NZ_CP007493.1"/>
</dbReference>
<dbReference type="InterPro" id="IPR043938">
    <property type="entry name" value="Ligase_CoA_dom"/>
</dbReference>
<dbReference type="InterPro" id="IPR036291">
    <property type="entry name" value="NAD(P)-bd_dom_sf"/>
</dbReference>
<dbReference type="Gene3D" id="3.40.50.261">
    <property type="entry name" value="Succinyl-CoA synthetase domains"/>
    <property type="match status" value="2"/>
</dbReference>
<dbReference type="Proteomes" id="UP000266720">
    <property type="component" value="Chromosome"/>
</dbReference>
<dbReference type="STRING" id="697581.TCARB_1062"/>
<name>A0A3G1A5K5_9CREN</name>
<proteinExistence type="predicted"/>
<evidence type="ECO:0000313" key="3">
    <source>
        <dbReference type="Proteomes" id="UP000266720"/>
    </source>
</evidence>
<dbReference type="SMART" id="SM00881">
    <property type="entry name" value="CoA_binding"/>
    <property type="match status" value="1"/>
</dbReference>
<gene>
    <name evidence="2" type="ORF">TCARB_1062</name>
</gene>
<dbReference type="Gene3D" id="3.40.50.720">
    <property type="entry name" value="NAD(P)-binding Rossmann-like Domain"/>
    <property type="match status" value="1"/>
</dbReference>
<feature type="domain" description="CoA-binding" evidence="1">
    <location>
        <begin position="8"/>
        <end position="103"/>
    </location>
</feature>
<accession>A0A3G1A5K5</accession>
<evidence type="ECO:0000313" key="2">
    <source>
        <dbReference type="EMBL" id="AJB42110.1"/>
    </source>
</evidence>
<organism evidence="2 3">
    <name type="scientific">Thermofilum adornatum 1505</name>
    <dbReference type="NCBI Taxonomy" id="697581"/>
    <lineage>
        <taxon>Archaea</taxon>
        <taxon>Thermoproteota</taxon>
        <taxon>Thermoprotei</taxon>
        <taxon>Thermofilales</taxon>
        <taxon>Thermofilaceae</taxon>
        <taxon>Thermofilum</taxon>
    </lineage>
</organism>
<reference evidence="3" key="1">
    <citation type="book" date="2010" name="EXTREMOPHILES" publisher="0:0-0">
        <title>Complete genome sequences of ten hyperthermophilic archaea reveal their metabolic capabilities and possible ecological roles.</title>
        <editorList>
            <person name="?"/>
        </editorList>
        <authorList>
            <person name="Ravin N.V."/>
            <person name="Mardanov A.V."/>
            <person name="Bonch-Osmolovskaya E.A."/>
            <person name="Skryabin K.G."/>
        </authorList>
    </citation>
    <scope>NUCLEOTIDE SEQUENCE [LARGE SCALE GENOMIC DNA]</scope>
    <source>
        <strain evidence="3">1505</strain>
    </source>
</reference>
<dbReference type="Pfam" id="PF19045">
    <property type="entry name" value="Ligase_CoA_2"/>
    <property type="match status" value="1"/>
</dbReference>
<dbReference type="GO" id="GO:0043758">
    <property type="term" value="F:acetate-CoA ligase (ADP-forming) activity"/>
    <property type="evidence" value="ECO:0007669"/>
    <property type="project" value="InterPro"/>
</dbReference>
<dbReference type="Pfam" id="PF13380">
    <property type="entry name" value="CoA_binding_2"/>
    <property type="match status" value="1"/>
</dbReference>
<dbReference type="GeneID" id="25406478"/>
<dbReference type="KEGG" id="tcb:TCARB_1062"/>
<protein>
    <submittedName>
        <fullName evidence="2">ADP forming acetyl coenzyme A synthetase</fullName>
    </submittedName>
</protein>
<dbReference type="PANTHER" id="PTHR42793:SF1">
    <property type="entry name" value="PEPTIDYL-LYSINE N-ACETYLTRANSFERASE PATZ"/>
    <property type="match status" value="1"/>
</dbReference>
<dbReference type="EMBL" id="CP007493">
    <property type="protein sequence ID" value="AJB42110.1"/>
    <property type="molecule type" value="Genomic_DNA"/>
</dbReference>
<dbReference type="InterPro" id="IPR003781">
    <property type="entry name" value="CoA-bd"/>
</dbReference>
<dbReference type="AlphaFoldDB" id="A0A3G1A5K5"/>
<dbReference type="InterPro" id="IPR016102">
    <property type="entry name" value="Succinyl-CoA_synth-like"/>
</dbReference>
<dbReference type="SUPFAM" id="SSF51735">
    <property type="entry name" value="NAD(P)-binding Rossmann-fold domains"/>
    <property type="match status" value="1"/>
</dbReference>